<dbReference type="AlphaFoldDB" id="A0A3D8JUR4"/>
<comment type="caution">
    <text evidence="2">The sequence shown here is derived from an EMBL/GenBank/DDBJ whole genome shotgun (WGS) entry which is preliminary data.</text>
</comment>
<dbReference type="GO" id="GO:0003677">
    <property type="term" value="F:DNA binding"/>
    <property type="evidence" value="ECO:0007669"/>
    <property type="project" value="InterPro"/>
</dbReference>
<feature type="domain" description="HTH cro/C1-type" evidence="1">
    <location>
        <begin position="56"/>
        <end position="86"/>
    </location>
</feature>
<protein>
    <submittedName>
        <fullName evidence="2">Transcriptional regulator</fullName>
    </submittedName>
</protein>
<dbReference type="EMBL" id="QRGA01000012">
    <property type="protein sequence ID" value="RDU96817.1"/>
    <property type="molecule type" value="Genomic_DNA"/>
</dbReference>
<dbReference type="InterPro" id="IPR001387">
    <property type="entry name" value="Cro/C1-type_HTH"/>
</dbReference>
<dbReference type="CDD" id="cd00093">
    <property type="entry name" value="HTH_XRE"/>
    <property type="match status" value="1"/>
</dbReference>
<sequence length="143" mass="16192">MYHYTESGLDNIWLENGYTKRRTPYGVATAVQDVDGLFKVIGRTLALKGHLTGAEFRFLRKRLGLSQARFATLIGKTEQAVALWERKGNVPETDGRLLCAIYLEAEDGNLGLKGYLERIAELDRKEKEKFVFHDTDKGWLVAA</sequence>
<dbReference type="Gene3D" id="1.10.260.40">
    <property type="entry name" value="lambda repressor-like DNA-binding domains"/>
    <property type="match status" value="1"/>
</dbReference>
<dbReference type="SUPFAM" id="SSF47413">
    <property type="entry name" value="lambda repressor-like DNA-binding domains"/>
    <property type="match status" value="1"/>
</dbReference>
<reference evidence="2 3" key="1">
    <citation type="submission" date="2018-08" db="EMBL/GenBank/DDBJ databases">
        <title>Paraburkholderia sp. DHOM06 isolated from forest soil.</title>
        <authorList>
            <person name="Gao Z.-H."/>
            <person name="Qiu L.-H."/>
        </authorList>
    </citation>
    <scope>NUCLEOTIDE SEQUENCE [LARGE SCALE GENOMIC DNA]</scope>
    <source>
        <strain evidence="2 3">DHOM06</strain>
    </source>
</reference>
<name>A0A3D8JUR4_9BURK</name>
<dbReference type="OrthoDB" id="7365244at2"/>
<evidence type="ECO:0000313" key="3">
    <source>
        <dbReference type="Proteomes" id="UP000256838"/>
    </source>
</evidence>
<dbReference type="PROSITE" id="PS50943">
    <property type="entry name" value="HTH_CROC1"/>
    <property type="match status" value="1"/>
</dbReference>
<dbReference type="InterPro" id="IPR010982">
    <property type="entry name" value="Lambda_DNA-bd_dom_sf"/>
</dbReference>
<dbReference type="RefSeq" id="WP_115535606.1">
    <property type="nucleotide sequence ID" value="NZ_QRGA01000012.1"/>
</dbReference>
<dbReference type="Proteomes" id="UP000256838">
    <property type="component" value="Unassembled WGS sequence"/>
</dbReference>
<gene>
    <name evidence="2" type="ORF">DWV00_21345</name>
</gene>
<keyword evidence="3" id="KW-1185">Reference proteome</keyword>
<organism evidence="2 3">
    <name type="scientific">Trinickia dinghuensis</name>
    <dbReference type="NCBI Taxonomy" id="2291023"/>
    <lineage>
        <taxon>Bacteria</taxon>
        <taxon>Pseudomonadati</taxon>
        <taxon>Pseudomonadota</taxon>
        <taxon>Betaproteobacteria</taxon>
        <taxon>Burkholderiales</taxon>
        <taxon>Burkholderiaceae</taxon>
        <taxon>Trinickia</taxon>
    </lineage>
</organism>
<proteinExistence type="predicted"/>
<evidence type="ECO:0000313" key="2">
    <source>
        <dbReference type="EMBL" id="RDU96817.1"/>
    </source>
</evidence>
<accession>A0A3D8JUR4</accession>
<evidence type="ECO:0000259" key="1">
    <source>
        <dbReference type="PROSITE" id="PS50943"/>
    </source>
</evidence>